<dbReference type="Proteomes" id="UP000274822">
    <property type="component" value="Unassembled WGS sequence"/>
</dbReference>
<organism evidence="6 7">
    <name type="scientific">Jimgerdemannia flammicorona</name>
    <dbReference type="NCBI Taxonomy" id="994334"/>
    <lineage>
        <taxon>Eukaryota</taxon>
        <taxon>Fungi</taxon>
        <taxon>Fungi incertae sedis</taxon>
        <taxon>Mucoromycota</taxon>
        <taxon>Mucoromycotina</taxon>
        <taxon>Endogonomycetes</taxon>
        <taxon>Endogonales</taxon>
        <taxon>Endogonaceae</taxon>
        <taxon>Jimgerdemannia</taxon>
    </lineage>
</organism>
<gene>
    <name evidence="6" type="ORF">BC938DRAFT_482551</name>
</gene>
<proteinExistence type="predicted"/>
<feature type="compositionally biased region" description="Low complexity" evidence="4">
    <location>
        <begin position="97"/>
        <end position="123"/>
    </location>
</feature>
<comment type="caution">
    <text evidence="6">The sequence shown here is derived from an EMBL/GenBank/DDBJ whole genome shotgun (WGS) entry which is preliminary data.</text>
</comment>
<dbReference type="InterPro" id="IPR045243">
    <property type="entry name" value="Rna14-like"/>
</dbReference>
<evidence type="ECO:0000256" key="2">
    <source>
        <dbReference type="ARBA" id="ARBA00022737"/>
    </source>
</evidence>
<dbReference type="PANTHER" id="PTHR19980:SF0">
    <property type="entry name" value="CLEAVAGE STIMULATION FACTOR SUBUNIT 3"/>
    <property type="match status" value="1"/>
</dbReference>
<feature type="compositionally biased region" description="Pro residues" evidence="4">
    <location>
        <begin position="124"/>
        <end position="143"/>
    </location>
</feature>
<evidence type="ECO:0000256" key="4">
    <source>
        <dbReference type="SAM" id="MobiDB-lite"/>
    </source>
</evidence>
<keyword evidence="3" id="KW-0539">Nucleus</keyword>
<dbReference type="InterPro" id="IPR011990">
    <property type="entry name" value="TPR-like_helical_dom_sf"/>
</dbReference>
<evidence type="ECO:0000259" key="5">
    <source>
        <dbReference type="Pfam" id="PF05843"/>
    </source>
</evidence>
<dbReference type="GO" id="GO:0005634">
    <property type="term" value="C:nucleus"/>
    <property type="evidence" value="ECO:0007669"/>
    <property type="project" value="UniProtKB-SubCell"/>
</dbReference>
<feature type="compositionally biased region" description="Polar residues" evidence="4">
    <location>
        <begin position="29"/>
        <end position="55"/>
    </location>
</feature>
<feature type="region of interest" description="Disordered" evidence="4">
    <location>
        <begin position="564"/>
        <end position="584"/>
    </location>
</feature>
<dbReference type="GO" id="GO:0031124">
    <property type="term" value="P:mRNA 3'-end processing"/>
    <property type="evidence" value="ECO:0007669"/>
    <property type="project" value="InterPro"/>
</dbReference>
<keyword evidence="2" id="KW-0677">Repeat</keyword>
<evidence type="ECO:0000313" key="7">
    <source>
        <dbReference type="Proteomes" id="UP000274822"/>
    </source>
</evidence>
<feature type="region of interest" description="Disordered" evidence="4">
    <location>
        <begin position="980"/>
        <end position="1086"/>
    </location>
</feature>
<feature type="region of interest" description="Disordered" evidence="4">
    <location>
        <begin position="806"/>
        <end position="880"/>
    </location>
</feature>
<dbReference type="PANTHER" id="PTHR19980">
    <property type="entry name" value="RNA CLEAVAGE STIMULATION FACTOR"/>
    <property type="match status" value="1"/>
</dbReference>
<sequence length="1086" mass="121498">MSDSMEELAYDSPDIPHPVPIDSADPDDTSGNQPDNQANDDSFPANANTPTQQQAHILAELTVTDTDHDNLGEANTPQLELQMENANLASREPSAEPQPFSSTSTPSASSTPTLSVSQTQTHTPIPPAPTPVPQASVKPPPQPAAFEPASWQIPPGALQKKAGGFLGSPAAPVVKLPDKTEKLEARIAQDVFDVDAWVSLLSEVQAKGDLDKIRDTYERFLKQFPTSSRHWLSYLELELKLANFTEVESLFTRCLKTVLSVDLWKFYLNYIRRINSGDNGAAPGPESRAIVEKAYEYVLNNVGLDKDAGAVWGDYLFFLKTGETHNTWEEQRKMDNMRRVYQRAIAIPLNNVEHLWKEYDQWENALNRLTAKKFLAERSPAYMTARTALREMRIFTDAMVRGGVPKPPQWTDREMYQLDLWKRYIAWEKSNPLHLDDNVALADRVMYAYQQALLVLRFYPEIWYDFANYCTEINKPEKAILILKNAMEVLPTSFLVHFAYAELCESRKYLNEARSAFESLLAQLTARIEQINRTSEAEVQALLQQAAEERAADSMGDDIDGEMREQMRGKEREQERERNKLEERRRKEVDHVAKGCSLVWMSWMRFSRRAEVRLYKLAFLRDDLQEAWGVAAVSRFTWLCANVFHFGMTFDRALKLPERSSPKRESRHIALITCSLPLDPTVAGKIFELGLKSFGDDPAYVCQYLEFLIQLNDDNNTRALFERTLATMPADKAKPVWQKFSEYENKYGDLLGIQKVEKRRSEAYPEDSVLERFADRYSYLDIHLIVDEELGGNARKQAATDATATVATATETATQQATQKERSGGGASQNGSAASRRPLLEAVHPDKYPRPDFAQWVPYKPSPDALRRPAGGLPQPTPPPITTGTPTGLVGTPQMAEAMIPTQEGSSQMMGGQQPFLWKQGPQGSLPEAVAYFLSNLPPAQGFNGPILNASDLIDLIRSVQLPIPPGPLPQQIPPSVPTAQMREPMRSTPPPVGPPQGGLNMRGGYGTGMSPRGGSGRGGGFVGKPRGAGPPPRGGKMGSGGMKRKGGRDFDEEDFQSQRGMGPNRPPEFDIFRQRQQKRHRDDPY</sequence>
<dbReference type="SUPFAM" id="SSF48452">
    <property type="entry name" value="TPR-like"/>
    <property type="match status" value="2"/>
</dbReference>
<evidence type="ECO:0000256" key="1">
    <source>
        <dbReference type="ARBA" id="ARBA00004123"/>
    </source>
</evidence>
<dbReference type="InterPro" id="IPR008847">
    <property type="entry name" value="Suf"/>
</dbReference>
<feature type="region of interest" description="Disordered" evidence="4">
    <location>
        <begin position="1"/>
        <end position="144"/>
    </location>
</feature>
<name>A0A433QDV5_9FUNG</name>
<dbReference type="EMBL" id="RBNJ01007465">
    <property type="protein sequence ID" value="RUS27934.1"/>
    <property type="molecule type" value="Genomic_DNA"/>
</dbReference>
<dbReference type="InterPro" id="IPR003107">
    <property type="entry name" value="HAT"/>
</dbReference>
<feature type="domain" description="Suppressor of forked" evidence="5">
    <location>
        <begin position="671"/>
        <end position="790"/>
    </location>
</feature>
<protein>
    <recommendedName>
        <fullName evidence="5">Suppressor of forked domain-containing protein</fullName>
    </recommendedName>
</protein>
<evidence type="ECO:0000256" key="3">
    <source>
        <dbReference type="ARBA" id="ARBA00023242"/>
    </source>
</evidence>
<dbReference type="Gene3D" id="1.25.40.1040">
    <property type="match status" value="1"/>
</dbReference>
<dbReference type="GO" id="GO:0003729">
    <property type="term" value="F:mRNA binding"/>
    <property type="evidence" value="ECO:0007669"/>
    <property type="project" value="TreeGrafter"/>
</dbReference>
<dbReference type="Pfam" id="PF05843">
    <property type="entry name" value="Suf"/>
    <property type="match status" value="2"/>
</dbReference>
<feature type="compositionally biased region" description="Low complexity" evidence="4">
    <location>
        <begin position="806"/>
        <end position="818"/>
    </location>
</feature>
<evidence type="ECO:0000313" key="6">
    <source>
        <dbReference type="EMBL" id="RUS27934.1"/>
    </source>
</evidence>
<accession>A0A433QDV5</accession>
<dbReference type="SMART" id="SM00386">
    <property type="entry name" value="HAT"/>
    <property type="match status" value="9"/>
</dbReference>
<feature type="domain" description="Suppressor of forked" evidence="5">
    <location>
        <begin position="178"/>
        <end position="611"/>
    </location>
</feature>
<feature type="compositionally biased region" description="Polar residues" evidence="4">
    <location>
        <begin position="73"/>
        <end position="88"/>
    </location>
</feature>
<keyword evidence="7" id="KW-1185">Reference proteome</keyword>
<comment type="subcellular location">
    <subcellularLocation>
        <location evidence="1">Nucleus</location>
    </subcellularLocation>
</comment>
<reference evidence="6 7" key="1">
    <citation type="journal article" date="2018" name="New Phytol.">
        <title>Phylogenomics of Endogonaceae and evolution of mycorrhizas within Mucoromycota.</title>
        <authorList>
            <person name="Chang Y."/>
            <person name="Desiro A."/>
            <person name="Na H."/>
            <person name="Sandor L."/>
            <person name="Lipzen A."/>
            <person name="Clum A."/>
            <person name="Barry K."/>
            <person name="Grigoriev I.V."/>
            <person name="Martin F.M."/>
            <person name="Stajich J.E."/>
            <person name="Smith M.E."/>
            <person name="Bonito G."/>
            <person name="Spatafora J.W."/>
        </authorList>
    </citation>
    <scope>NUCLEOTIDE SEQUENCE [LARGE SCALE GENOMIC DNA]</scope>
    <source>
        <strain evidence="6 7">AD002</strain>
    </source>
</reference>
<feature type="compositionally biased region" description="Gly residues" evidence="4">
    <location>
        <begin position="1001"/>
        <end position="1023"/>
    </location>
</feature>
<dbReference type="AlphaFoldDB" id="A0A433QDV5"/>